<evidence type="ECO:0000313" key="16">
    <source>
        <dbReference type="Proteomes" id="UP000008281"/>
    </source>
</evidence>
<keyword evidence="8" id="KW-0319">Glycerol metabolism</keyword>
<evidence type="ECO:0000256" key="14">
    <source>
        <dbReference type="RuleBase" id="RU367023"/>
    </source>
</evidence>
<gene>
    <name evidence="15" type="ORF">CRE_19675</name>
</gene>
<feature type="transmembrane region" description="Helical" evidence="14">
    <location>
        <begin position="73"/>
        <end position="92"/>
    </location>
</feature>
<keyword evidence="16" id="KW-1185">Reference proteome</keyword>
<dbReference type="InParanoid" id="E3MD98"/>
<comment type="similarity">
    <text evidence="4 14">Belongs to the diacylglycerol acyltransferase family.</text>
</comment>
<dbReference type="Proteomes" id="UP000008281">
    <property type="component" value="Unassembled WGS sequence"/>
</dbReference>
<evidence type="ECO:0000256" key="5">
    <source>
        <dbReference type="ARBA" id="ARBA00022516"/>
    </source>
</evidence>
<evidence type="ECO:0000256" key="3">
    <source>
        <dbReference type="ARBA" id="ARBA00005189"/>
    </source>
</evidence>
<dbReference type="CDD" id="cd07987">
    <property type="entry name" value="LPLAT_MGAT-like"/>
    <property type="match status" value="1"/>
</dbReference>
<keyword evidence="12 14" id="KW-0472">Membrane</keyword>
<dbReference type="HOGENOM" id="CLU_023995_0_1_1"/>
<dbReference type="InterPro" id="IPR007130">
    <property type="entry name" value="DAGAT"/>
</dbReference>
<keyword evidence="7 14" id="KW-0812">Transmembrane</keyword>
<dbReference type="PANTHER" id="PTHR12317:SF0">
    <property type="entry name" value="ACYLTRANSFERASE"/>
    <property type="match status" value="1"/>
</dbReference>
<sequence length="367" mass="41999">MDFLKGEFGGILRDSDGFFAMKKSPNFQMPHLLGIEWAPMNIPLTRRLQTLGALHFFFITLFTPVLVLTVPFYMLYTIAWPLIVVYALWLIYDWGSPKRGAYRSEWFQRQRIHSWYANYFPVQMHTTAEMPAEHSYLIGYHPHGIISMAAFINFATNGTGILDTLPRIRFHLCTLVGQFWTPWRREWGLLHGMIDCSRESIKHVLEHDEKGKAVVLVVGGAEEALDAHPGCHILTLKKRKGFVKIALQTGAQLVPCYSFGENDIFNQAENPKGSTIRQFQTIMKRILGFSPPAFYGRGVFNYTFGLLPFRKSINTVLGAPIPVTKTPNPTQEQIDTLHETYMNSLRELFEAHKTRFDVSPTTQLVIN</sequence>
<keyword evidence="6 14" id="KW-0808">Transferase</keyword>
<evidence type="ECO:0000256" key="6">
    <source>
        <dbReference type="ARBA" id="ARBA00022679"/>
    </source>
</evidence>
<evidence type="ECO:0000256" key="12">
    <source>
        <dbReference type="ARBA" id="ARBA00023136"/>
    </source>
</evidence>
<dbReference type="KEGG" id="crq:GCK72_017041"/>
<dbReference type="OrthoDB" id="264532at2759"/>
<dbReference type="EC" id="2.3.1.-" evidence="14"/>
<dbReference type="FunCoup" id="E3MD98">
    <property type="interactions" value="165"/>
</dbReference>
<evidence type="ECO:0000256" key="8">
    <source>
        <dbReference type="ARBA" id="ARBA00022798"/>
    </source>
</evidence>
<dbReference type="GO" id="GO:0004144">
    <property type="term" value="F:diacylglycerol O-acyltransferase activity"/>
    <property type="evidence" value="ECO:0007669"/>
    <property type="project" value="TreeGrafter"/>
</dbReference>
<keyword evidence="13" id="KW-0012">Acyltransferase</keyword>
<dbReference type="GO" id="GO:0005789">
    <property type="term" value="C:endoplasmic reticulum membrane"/>
    <property type="evidence" value="ECO:0007669"/>
    <property type="project" value="UniProtKB-SubCell"/>
</dbReference>
<evidence type="ECO:0000256" key="4">
    <source>
        <dbReference type="ARBA" id="ARBA00005420"/>
    </source>
</evidence>
<dbReference type="GO" id="GO:0006071">
    <property type="term" value="P:glycerol metabolic process"/>
    <property type="evidence" value="ECO:0007669"/>
    <property type="project" value="UniProtKB-KW"/>
</dbReference>
<evidence type="ECO:0000256" key="7">
    <source>
        <dbReference type="ARBA" id="ARBA00022692"/>
    </source>
</evidence>
<proteinExistence type="inferred from homology"/>
<accession>E3MD98</accession>
<feature type="transmembrane region" description="Helical" evidence="14">
    <location>
        <begin position="48"/>
        <end position="67"/>
    </location>
</feature>
<dbReference type="EMBL" id="DS268436">
    <property type="protein sequence ID" value="EFO98893.1"/>
    <property type="molecule type" value="Genomic_DNA"/>
</dbReference>
<dbReference type="STRING" id="31234.E3MD98"/>
<evidence type="ECO:0000313" key="15">
    <source>
        <dbReference type="EMBL" id="EFO98893.1"/>
    </source>
</evidence>
<keyword evidence="5" id="KW-0444">Lipid biosynthesis</keyword>
<comment type="subcellular location">
    <subcellularLocation>
        <location evidence="1 14">Endoplasmic reticulum membrane</location>
        <topology evidence="1 14">Multi-pass membrane protein</topology>
    </subcellularLocation>
</comment>
<dbReference type="OMA" id="WTPWRRE"/>
<dbReference type="eggNOG" id="KOG0831">
    <property type="taxonomic scope" value="Eukaryota"/>
</dbReference>
<evidence type="ECO:0000256" key="10">
    <source>
        <dbReference type="ARBA" id="ARBA00022989"/>
    </source>
</evidence>
<keyword evidence="10 14" id="KW-1133">Transmembrane helix</keyword>
<dbReference type="AlphaFoldDB" id="E3MD98"/>
<evidence type="ECO:0000256" key="13">
    <source>
        <dbReference type="ARBA" id="ARBA00023315"/>
    </source>
</evidence>
<dbReference type="CTD" id="9807279"/>
<dbReference type="GeneID" id="9807279"/>
<keyword evidence="11" id="KW-0443">Lipid metabolism</keyword>
<reference evidence="15" key="1">
    <citation type="submission" date="2007-07" db="EMBL/GenBank/DDBJ databases">
        <title>PCAP assembly of the Caenorhabditis remanei genome.</title>
        <authorList>
            <consortium name="The Caenorhabditis remanei Sequencing Consortium"/>
            <person name="Wilson R.K."/>
        </authorList>
    </citation>
    <scope>NUCLEOTIDE SEQUENCE [LARGE SCALE GENOMIC DNA]</scope>
    <source>
        <strain evidence="15">PB4641</strain>
    </source>
</reference>
<comment type="pathway">
    <text evidence="3">Lipid metabolism.</text>
</comment>
<dbReference type="RefSeq" id="XP_003105885.2">
    <property type="nucleotide sequence ID" value="XM_003105837.2"/>
</dbReference>
<evidence type="ECO:0000256" key="9">
    <source>
        <dbReference type="ARBA" id="ARBA00022824"/>
    </source>
</evidence>
<evidence type="ECO:0000256" key="2">
    <source>
        <dbReference type="ARBA" id="ARBA00004771"/>
    </source>
</evidence>
<evidence type="ECO:0000256" key="1">
    <source>
        <dbReference type="ARBA" id="ARBA00004477"/>
    </source>
</evidence>
<keyword evidence="9 14" id="KW-0256">Endoplasmic reticulum</keyword>
<comment type="pathway">
    <text evidence="2">Glycerolipid metabolism; triacylglycerol biosynthesis.</text>
</comment>
<name>E3MD98_CAERE</name>
<protein>
    <recommendedName>
        <fullName evidence="14">Acyltransferase</fullName>
        <ecNumber evidence="14">2.3.1.-</ecNumber>
    </recommendedName>
</protein>
<evidence type="ECO:0000256" key="11">
    <source>
        <dbReference type="ARBA" id="ARBA00023098"/>
    </source>
</evidence>
<dbReference type="GO" id="GO:0019432">
    <property type="term" value="P:triglyceride biosynthetic process"/>
    <property type="evidence" value="ECO:0007669"/>
    <property type="project" value="TreeGrafter"/>
</dbReference>
<dbReference type="Pfam" id="PF03982">
    <property type="entry name" value="DAGAT"/>
    <property type="match status" value="1"/>
</dbReference>
<dbReference type="PANTHER" id="PTHR12317">
    <property type="entry name" value="DIACYLGLYCEROL O-ACYLTRANSFERASE"/>
    <property type="match status" value="1"/>
</dbReference>
<organism evidence="16">
    <name type="scientific">Caenorhabditis remanei</name>
    <name type="common">Caenorhabditis vulgaris</name>
    <dbReference type="NCBI Taxonomy" id="31234"/>
    <lineage>
        <taxon>Eukaryota</taxon>
        <taxon>Metazoa</taxon>
        <taxon>Ecdysozoa</taxon>
        <taxon>Nematoda</taxon>
        <taxon>Chromadorea</taxon>
        <taxon>Rhabditida</taxon>
        <taxon>Rhabditina</taxon>
        <taxon>Rhabditomorpha</taxon>
        <taxon>Rhabditoidea</taxon>
        <taxon>Rhabditidae</taxon>
        <taxon>Peloderinae</taxon>
        <taxon>Caenorhabditis</taxon>
    </lineage>
</organism>